<protein>
    <recommendedName>
        <fullName evidence="4">Lipocalin-like domain-containing protein</fullName>
    </recommendedName>
</protein>
<name>A0ABN2QV38_9MICO</name>
<dbReference type="Proteomes" id="UP001499933">
    <property type="component" value="Unassembled WGS sequence"/>
</dbReference>
<feature type="chain" id="PRO_5046097638" description="Lipocalin-like domain-containing protein" evidence="1">
    <location>
        <begin position="30"/>
        <end position="163"/>
    </location>
</feature>
<accession>A0ABN2QV38</accession>
<keyword evidence="1" id="KW-0732">Signal</keyword>
<feature type="signal peptide" evidence="1">
    <location>
        <begin position="1"/>
        <end position="29"/>
    </location>
</feature>
<comment type="caution">
    <text evidence="2">The sequence shown here is derived from an EMBL/GenBank/DDBJ whole genome shotgun (WGS) entry which is preliminary data.</text>
</comment>
<evidence type="ECO:0000313" key="3">
    <source>
        <dbReference type="Proteomes" id="UP001499933"/>
    </source>
</evidence>
<sequence length="163" mass="17593">MNTSRAVRRIAPLALMLTLLLSACSPSPAPPLPSPSESQPSPLPTVLEALDPALVGEWGVSDWLDNTGSHALSATYRFTADGLYQYTFAECRSSTDCSILSQEQGYVESADGVLALYPQTASDDGPRSWPYRVGYLDPDIPISLELHLLNPDGTVHQILYGQS</sequence>
<evidence type="ECO:0000313" key="2">
    <source>
        <dbReference type="EMBL" id="GAA1958594.1"/>
    </source>
</evidence>
<keyword evidence="3" id="KW-1185">Reference proteome</keyword>
<evidence type="ECO:0008006" key="4">
    <source>
        <dbReference type="Google" id="ProtNLM"/>
    </source>
</evidence>
<gene>
    <name evidence="2" type="ORF">GCM10009776_21200</name>
</gene>
<dbReference type="PROSITE" id="PS51257">
    <property type="entry name" value="PROKAR_LIPOPROTEIN"/>
    <property type="match status" value="1"/>
</dbReference>
<evidence type="ECO:0000256" key="1">
    <source>
        <dbReference type="SAM" id="SignalP"/>
    </source>
</evidence>
<reference evidence="2 3" key="1">
    <citation type="journal article" date="2019" name="Int. J. Syst. Evol. Microbiol.">
        <title>The Global Catalogue of Microorganisms (GCM) 10K type strain sequencing project: providing services to taxonomists for standard genome sequencing and annotation.</title>
        <authorList>
            <consortium name="The Broad Institute Genomics Platform"/>
            <consortium name="The Broad Institute Genome Sequencing Center for Infectious Disease"/>
            <person name="Wu L."/>
            <person name="Ma J."/>
        </authorList>
    </citation>
    <scope>NUCLEOTIDE SEQUENCE [LARGE SCALE GENOMIC DNA]</scope>
    <source>
        <strain evidence="2 3">JCM 14901</strain>
    </source>
</reference>
<organism evidence="2 3">
    <name type="scientific">Microbacterium deminutum</name>
    <dbReference type="NCBI Taxonomy" id="344164"/>
    <lineage>
        <taxon>Bacteria</taxon>
        <taxon>Bacillati</taxon>
        <taxon>Actinomycetota</taxon>
        <taxon>Actinomycetes</taxon>
        <taxon>Micrococcales</taxon>
        <taxon>Microbacteriaceae</taxon>
        <taxon>Microbacterium</taxon>
    </lineage>
</organism>
<dbReference type="EMBL" id="BAAAOG010000003">
    <property type="protein sequence ID" value="GAA1958594.1"/>
    <property type="molecule type" value="Genomic_DNA"/>
</dbReference>
<proteinExistence type="predicted"/>
<dbReference type="RefSeq" id="WP_344094328.1">
    <property type="nucleotide sequence ID" value="NZ_BAAAOG010000003.1"/>
</dbReference>